<proteinExistence type="predicted"/>
<dbReference type="SUPFAM" id="SSF46785">
    <property type="entry name" value="Winged helix' DNA-binding domain"/>
    <property type="match status" value="1"/>
</dbReference>
<sequence length="149" mass="16127">MPDPALPLIASPSACTCARVRKAARRVSQIYDQHIEPYGLTVTQFGILAQLRSLDGVSIGQLAERMVMDPTSLTRGLKPLERRGLVAQAPDPNDRRARRLTLTEEGRQALRAARPGWERAQAQVAAALGPVHLADLTDALDTALARLSA</sequence>
<evidence type="ECO:0000256" key="3">
    <source>
        <dbReference type="ARBA" id="ARBA00023163"/>
    </source>
</evidence>
<dbReference type="SMART" id="SM00347">
    <property type="entry name" value="HTH_MARR"/>
    <property type="match status" value="1"/>
</dbReference>
<keyword evidence="3" id="KW-0804">Transcription</keyword>
<dbReference type="PROSITE" id="PS01117">
    <property type="entry name" value="HTH_MARR_1"/>
    <property type="match status" value="1"/>
</dbReference>
<organism evidence="5 6">
    <name type="scientific">Phreatobacter aquaticus</name>
    <dbReference type="NCBI Taxonomy" id="2570229"/>
    <lineage>
        <taxon>Bacteria</taxon>
        <taxon>Pseudomonadati</taxon>
        <taxon>Pseudomonadota</taxon>
        <taxon>Alphaproteobacteria</taxon>
        <taxon>Hyphomicrobiales</taxon>
        <taxon>Phreatobacteraceae</taxon>
        <taxon>Phreatobacter</taxon>
    </lineage>
</organism>
<dbReference type="Proteomes" id="UP000298588">
    <property type="component" value="Chromosome"/>
</dbReference>
<dbReference type="EMBL" id="CP039865">
    <property type="protein sequence ID" value="QCK88447.1"/>
    <property type="molecule type" value="Genomic_DNA"/>
</dbReference>
<keyword evidence="6" id="KW-1185">Reference proteome</keyword>
<dbReference type="KEGG" id="paqt:E8L99_23155"/>
<dbReference type="GO" id="GO:0003677">
    <property type="term" value="F:DNA binding"/>
    <property type="evidence" value="ECO:0007669"/>
    <property type="project" value="UniProtKB-KW"/>
</dbReference>
<dbReference type="GO" id="GO:0006950">
    <property type="term" value="P:response to stress"/>
    <property type="evidence" value="ECO:0007669"/>
    <property type="project" value="TreeGrafter"/>
</dbReference>
<dbReference type="InterPro" id="IPR000835">
    <property type="entry name" value="HTH_MarR-typ"/>
</dbReference>
<dbReference type="AlphaFoldDB" id="A0A4D7QTR1"/>
<dbReference type="PANTHER" id="PTHR33164">
    <property type="entry name" value="TRANSCRIPTIONAL REGULATOR, MARR FAMILY"/>
    <property type="match status" value="1"/>
</dbReference>
<evidence type="ECO:0000256" key="1">
    <source>
        <dbReference type="ARBA" id="ARBA00023015"/>
    </source>
</evidence>
<name>A0A4D7QTR1_9HYPH</name>
<protein>
    <submittedName>
        <fullName evidence="5">MarR family transcriptional regulator</fullName>
    </submittedName>
</protein>
<reference evidence="5 6" key="1">
    <citation type="submission" date="2019-04" db="EMBL/GenBank/DDBJ databases">
        <title>Phreatobacter aquaticus sp. nov.</title>
        <authorList>
            <person name="Choi A."/>
            <person name="Baek K."/>
        </authorList>
    </citation>
    <scope>NUCLEOTIDE SEQUENCE [LARGE SCALE GENOMIC DNA]</scope>
    <source>
        <strain evidence="5 6">NMCR1094</strain>
    </source>
</reference>
<dbReference type="InterPro" id="IPR036388">
    <property type="entry name" value="WH-like_DNA-bd_sf"/>
</dbReference>
<dbReference type="Pfam" id="PF01047">
    <property type="entry name" value="MarR"/>
    <property type="match status" value="1"/>
</dbReference>
<gene>
    <name evidence="5" type="ORF">E8L99_23155</name>
</gene>
<dbReference type="InterPro" id="IPR023187">
    <property type="entry name" value="Tscrpt_reg_MarR-type_CS"/>
</dbReference>
<accession>A0A4D7QTR1</accession>
<dbReference type="PRINTS" id="PR00598">
    <property type="entry name" value="HTHMARR"/>
</dbReference>
<dbReference type="PROSITE" id="PS50995">
    <property type="entry name" value="HTH_MARR_2"/>
    <property type="match status" value="1"/>
</dbReference>
<dbReference type="GO" id="GO:0003700">
    <property type="term" value="F:DNA-binding transcription factor activity"/>
    <property type="evidence" value="ECO:0007669"/>
    <property type="project" value="InterPro"/>
</dbReference>
<feature type="domain" description="HTH marR-type" evidence="4">
    <location>
        <begin position="13"/>
        <end position="145"/>
    </location>
</feature>
<dbReference type="Gene3D" id="1.10.10.10">
    <property type="entry name" value="Winged helix-like DNA-binding domain superfamily/Winged helix DNA-binding domain"/>
    <property type="match status" value="1"/>
</dbReference>
<dbReference type="RefSeq" id="WP_137101773.1">
    <property type="nucleotide sequence ID" value="NZ_CP039865.1"/>
</dbReference>
<keyword evidence="2" id="KW-0238">DNA-binding</keyword>
<evidence type="ECO:0000259" key="4">
    <source>
        <dbReference type="PROSITE" id="PS50995"/>
    </source>
</evidence>
<dbReference type="OrthoDB" id="7359569at2"/>
<dbReference type="InterPro" id="IPR039422">
    <property type="entry name" value="MarR/SlyA-like"/>
</dbReference>
<dbReference type="PANTHER" id="PTHR33164:SF105">
    <property type="entry name" value="TRANSCRIPTIONAL REPRESSOR PROTEIN-RELATED"/>
    <property type="match status" value="1"/>
</dbReference>
<keyword evidence="1" id="KW-0805">Transcription regulation</keyword>
<evidence type="ECO:0000256" key="2">
    <source>
        <dbReference type="ARBA" id="ARBA00023125"/>
    </source>
</evidence>
<dbReference type="InterPro" id="IPR036390">
    <property type="entry name" value="WH_DNA-bd_sf"/>
</dbReference>
<evidence type="ECO:0000313" key="6">
    <source>
        <dbReference type="Proteomes" id="UP000298588"/>
    </source>
</evidence>
<evidence type="ECO:0000313" key="5">
    <source>
        <dbReference type="EMBL" id="QCK88447.1"/>
    </source>
</evidence>